<feature type="domain" description="Erythromycin biosynthesis protein CIII-like C-terminal" evidence="2">
    <location>
        <begin position="307"/>
        <end position="408"/>
    </location>
</feature>
<evidence type="ECO:0000259" key="2">
    <source>
        <dbReference type="Pfam" id="PF06722"/>
    </source>
</evidence>
<dbReference type="Proteomes" id="UP000054821">
    <property type="component" value="Unassembled WGS sequence"/>
</dbReference>
<proteinExistence type="predicted"/>
<evidence type="ECO:0000256" key="1">
    <source>
        <dbReference type="ARBA" id="ARBA00022679"/>
    </source>
</evidence>
<dbReference type="GeneID" id="29985115"/>
<dbReference type="PANTHER" id="PTHR48050">
    <property type="entry name" value="STEROL 3-BETA-GLUCOSYLTRANSFERASE"/>
    <property type="match status" value="1"/>
</dbReference>
<dbReference type="InterPro" id="IPR002213">
    <property type="entry name" value="UDP_glucos_trans"/>
</dbReference>
<dbReference type="SUPFAM" id="SSF53756">
    <property type="entry name" value="UDP-Glycosyltransferase/glycogen phosphorylase"/>
    <property type="match status" value="1"/>
</dbReference>
<evidence type="ECO:0000313" key="4">
    <source>
        <dbReference type="Proteomes" id="UP000054821"/>
    </source>
</evidence>
<dbReference type="GO" id="GO:0008194">
    <property type="term" value="F:UDP-glycosyltransferase activity"/>
    <property type="evidence" value="ECO:0007669"/>
    <property type="project" value="InterPro"/>
</dbReference>
<dbReference type="RefSeq" id="XP_018661756.1">
    <property type="nucleotide sequence ID" value="XM_018805032.1"/>
</dbReference>
<dbReference type="STRING" id="398673.A0A2P4ZWU2"/>
<keyword evidence="4" id="KW-1185">Reference proteome</keyword>
<dbReference type="GO" id="GO:0016758">
    <property type="term" value="F:hexosyltransferase activity"/>
    <property type="evidence" value="ECO:0007669"/>
    <property type="project" value="UniProtKB-ARBA"/>
</dbReference>
<comment type="caution">
    <text evidence="3">The sequence shown here is derived from an EMBL/GenBank/DDBJ whole genome shotgun (WGS) entry which is preliminary data.</text>
</comment>
<keyword evidence="1" id="KW-0808">Transferase</keyword>
<organism evidence="3 4">
    <name type="scientific">Trichoderma gamsii</name>
    <dbReference type="NCBI Taxonomy" id="398673"/>
    <lineage>
        <taxon>Eukaryota</taxon>
        <taxon>Fungi</taxon>
        <taxon>Dikarya</taxon>
        <taxon>Ascomycota</taxon>
        <taxon>Pezizomycotina</taxon>
        <taxon>Sordariomycetes</taxon>
        <taxon>Hypocreomycetidae</taxon>
        <taxon>Hypocreales</taxon>
        <taxon>Hypocreaceae</taxon>
        <taxon>Trichoderma</taxon>
    </lineage>
</organism>
<gene>
    <name evidence="3" type="ORF">TGAM01_v202588</name>
</gene>
<dbReference type="Pfam" id="PF06722">
    <property type="entry name" value="EryCIII-like_C"/>
    <property type="match status" value="1"/>
</dbReference>
<evidence type="ECO:0000313" key="3">
    <source>
        <dbReference type="EMBL" id="PON28741.1"/>
    </source>
</evidence>
<sequence length="432" mass="47148">MKFLLHSHFPAGHAYPMQAISQALVDRGHQVVWLMSADNEARVKVTGATFVKTRAIATIDAPFIKANSTGLLDRQFHRLRARVVAQVADYRAVLADFPADALLVDVFPHGARALHELGEIPAYATLGVIPFYTSGAAAPFPVSGDSPPASWLSLMWNGLQQLINQWILLPLFLAPVINRQRKVLGLKNLPFGEPAEYFTYSPLLHIQASCATLEFSQEPKSKQHRNRVAYVGPLVRLSPTTLSQLPAWWETVMSHSRVVGITQGTLAMDPTSLIIPSVRALKDDPSLLLIVVSPHGKDVKVQIGETDNVRYADWLPYHLLLPRLSLLITNGGYGSITQALSHGVPLLCAGQTEDKKDTAARVAWCGAGIDLKTDNPTSDQVKVAVNKVLADESYSAKAHLLGKELNDQGGAQKASELLEELATEYAKDIRAV</sequence>
<reference evidence="3 4" key="1">
    <citation type="journal article" date="2016" name="Genome Announc.">
        <title>Draft Whole-Genome Sequence of Trichoderma gamsii T6085, a Promising Biocontrol Agent of Fusarium Head Blight on Wheat.</title>
        <authorList>
            <person name="Baroncelli R."/>
            <person name="Zapparata A."/>
            <person name="Piaggeschi G."/>
            <person name="Sarrocco S."/>
            <person name="Vannacci G."/>
        </authorList>
    </citation>
    <scope>NUCLEOTIDE SEQUENCE [LARGE SCALE GENOMIC DNA]</scope>
    <source>
        <strain evidence="3 4">T6085</strain>
    </source>
</reference>
<dbReference type="EMBL" id="JPDN02000006">
    <property type="protein sequence ID" value="PON28741.1"/>
    <property type="molecule type" value="Genomic_DNA"/>
</dbReference>
<dbReference type="InterPro" id="IPR010610">
    <property type="entry name" value="EryCIII-like_C"/>
</dbReference>
<dbReference type="Gene3D" id="3.40.50.2000">
    <property type="entry name" value="Glycogen Phosphorylase B"/>
    <property type="match status" value="2"/>
</dbReference>
<name>A0A2P4ZWU2_9HYPO</name>
<dbReference type="PANTHER" id="PTHR48050:SF13">
    <property type="entry name" value="STEROL 3-BETA-GLUCOSYLTRANSFERASE UGT80A2"/>
    <property type="match status" value="1"/>
</dbReference>
<accession>A0A2P4ZWU2</accession>
<dbReference type="AlphaFoldDB" id="A0A2P4ZWU2"/>
<protein>
    <recommendedName>
        <fullName evidence="2">Erythromycin biosynthesis protein CIII-like C-terminal domain-containing protein</fullName>
    </recommendedName>
</protein>
<dbReference type="CDD" id="cd03784">
    <property type="entry name" value="GT1_Gtf-like"/>
    <property type="match status" value="1"/>
</dbReference>
<dbReference type="InterPro" id="IPR050426">
    <property type="entry name" value="Glycosyltransferase_28"/>
</dbReference>